<keyword evidence="5" id="KW-1185">Reference proteome</keyword>
<dbReference type="InterPro" id="IPR019808">
    <property type="entry name" value="Histidine_triad_CS"/>
</dbReference>
<protein>
    <submittedName>
        <fullName evidence="6">HIT domain-containing protein</fullName>
    </submittedName>
</protein>
<proteinExistence type="predicted"/>
<dbReference type="PRINTS" id="PR00332">
    <property type="entry name" value="HISTRIAD"/>
</dbReference>
<dbReference type="SUPFAM" id="SSF54197">
    <property type="entry name" value="HIT-like"/>
    <property type="match status" value="1"/>
</dbReference>
<dbReference type="OrthoDB" id="672793at2759"/>
<dbReference type="InterPro" id="IPR036265">
    <property type="entry name" value="HIT-like_sf"/>
</dbReference>
<dbReference type="PROSITE" id="PS51084">
    <property type="entry name" value="HIT_2"/>
    <property type="match status" value="1"/>
</dbReference>
<dbReference type="GO" id="GO:0003824">
    <property type="term" value="F:catalytic activity"/>
    <property type="evidence" value="ECO:0007669"/>
    <property type="project" value="InterPro"/>
</dbReference>
<name>A0A7I4XYA7_HAECO</name>
<dbReference type="AlphaFoldDB" id="A0A7I4XYA7"/>
<organism evidence="5 6">
    <name type="scientific">Haemonchus contortus</name>
    <name type="common">Barber pole worm</name>
    <dbReference type="NCBI Taxonomy" id="6289"/>
    <lineage>
        <taxon>Eukaryota</taxon>
        <taxon>Metazoa</taxon>
        <taxon>Ecdysozoa</taxon>
        <taxon>Nematoda</taxon>
        <taxon>Chromadorea</taxon>
        <taxon>Rhabditida</taxon>
        <taxon>Rhabditina</taxon>
        <taxon>Rhabditomorpha</taxon>
        <taxon>Strongyloidea</taxon>
        <taxon>Trichostrongylidae</taxon>
        <taxon>Haemonchus</taxon>
    </lineage>
</organism>
<dbReference type="CDD" id="cd01276">
    <property type="entry name" value="PKCI_related"/>
    <property type="match status" value="1"/>
</dbReference>
<feature type="active site" description="Tele-AMP-histidine intermediate" evidence="1">
    <location>
        <position position="110"/>
    </location>
</feature>
<dbReference type="OMA" id="YRMVVNK"/>
<dbReference type="PROSITE" id="PS00892">
    <property type="entry name" value="HIT_1"/>
    <property type="match status" value="1"/>
</dbReference>
<dbReference type="Proteomes" id="UP000025227">
    <property type="component" value="Unplaced"/>
</dbReference>
<evidence type="ECO:0000259" key="4">
    <source>
        <dbReference type="PROSITE" id="PS51084"/>
    </source>
</evidence>
<dbReference type="PANTHER" id="PTHR23089">
    <property type="entry name" value="HISTIDINE TRIAD HIT PROTEIN"/>
    <property type="match status" value="1"/>
</dbReference>
<sequence length="136" mass="15574">MSEIERAQNAVREEDTVFGKIIRREIQAKILYEDEEVMAFNDINPQAPVHFLVIPKKRIPMLQAEDQDQLLLAKLMLTAAKIARDLRLKDGYRIVVNNGRDACQSVFHLHLHVLGGRQLAWPPGFKYVGRVKTSVL</sequence>
<dbReference type="WBParaSite" id="HCON_00027080-00001">
    <property type="protein sequence ID" value="HCON_00027080-00001"/>
    <property type="gene ID" value="HCON_00027080"/>
</dbReference>
<dbReference type="FunFam" id="3.30.428.10:FF:000005">
    <property type="entry name" value="Histidine triad nucleotide-binding protein 1"/>
    <property type="match status" value="1"/>
</dbReference>
<dbReference type="InterPro" id="IPR011146">
    <property type="entry name" value="HIT-like"/>
</dbReference>
<reference evidence="6" key="1">
    <citation type="submission" date="2020-12" db="UniProtKB">
        <authorList>
            <consortium name="WormBaseParasite"/>
        </authorList>
    </citation>
    <scope>IDENTIFICATION</scope>
    <source>
        <strain evidence="6">MHco3</strain>
    </source>
</reference>
<evidence type="ECO:0000256" key="1">
    <source>
        <dbReference type="PIRSR" id="PIRSR601310-1"/>
    </source>
</evidence>
<dbReference type="InterPro" id="IPR001310">
    <property type="entry name" value="Histidine_triad_HIT"/>
</dbReference>
<evidence type="ECO:0000313" key="5">
    <source>
        <dbReference type="Proteomes" id="UP000025227"/>
    </source>
</evidence>
<evidence type="ECO:0000256" key="3">
    <source>
        <dbReference type="PROSITE-ProRule" id="PRU00464"/>
    </source>
</evidence>
<feature type="domain" description="HIT" evidence="4">
    <location>
        <begin position="17"/>
        <end position="125"/>
    </location>
</feature>
<accession>A0A7I4XYA7</accession>
<feature type="short sequence motif" description="Histidine triad motif" evidence="2 3">
    <location>
        <begin position="108"/>
        <end position="112"/>
    </location>
</feature>
<dbReference type="Gene3D" id="3.30.428.10">
    <property type="entry name" value="HIT-like"/>
    <property type="match status" value="1"/>
</dbReference>
<dbReference type="Pfam" id="PF01230">
    <property type="entry name" value="HIT"/>
    <property type="match status" value="1"/>
</dbReference>
<evidence type="ECO:0000256" key="2">
    <source>
        <dbReference type="PIRSR" id="PIRSR601310-3"/>
    </source>
</evidence>
<evidence type="ECO:0000313" key="6">
    <source>
        <dbReference type="WBParaSite" id="HCON_00027080-00001"/>
    </source>
</evidence>